<accession>A0ABW9KMM1</accession>
<feature type="chain" id="PRO_5045813649" evidence="2">
    <location>
        <begin position="24"/>
        <end position="612"/>
    </location>
</feature>
<dbReference type="PANTHER" id="PTHR11895">
    <property type="entry name" value="TRANSAMIDASE"/>
    <property type="match status" value="1"/>
</dbReference>
<name>A0ABW9KMM1_9BACT</name>
<evidence type="ECO:0000259" key="3">
    <source>
        <dbReference type="Pfam" id="PF01425"/>
    </source>
</evidence>
<dbReference type="RefSeq" id="WP_263414779.1">
    <property type="nucleotide sequence ID" value="NZ_BAABBH010000001.1"/>
</dbReference>
<dbReference type="Proteomes" id="UP001634747">
    <property type="component" value="Unassembled WGS sequence"/>
</dbReference>
<dbReference type="SUPFAM" id="SSF75304">
    <property type="entry name" value="Amidase signature (AS) enzymes"/>
    <property type="match status" value="1"/>
</dbReference>
<proteinExistence type="predicted"/>
<dbReference type="InterPro" id="IPR006311">
    <property type="entry name" value="TAT_signal"/>
</dbReference>
<dbReference type="InterPro" id="IPR036928">
    <property type="entry name" value="AS_sf"/>
</dbReference>
<gene>
    <name evidence="4" type="ORF">ACK2TP_14835</name>
</gene>
<feature type="signal peptide" evidence="2">
    <location>
        <begin position="1"/>
        <end position="23"/>
    </location>
</feature>
<dbReference type="InterPro" id="IPR023631">
    <property type="entry name" value="Amidase_dom"/>
</dbReference>
<keyword evidence="2" id="KW-0732">Signal</keyword>
<dbReference type="PANTHER" id="PTHR11895:SF73">
    <property type="entry name" value="AMIDASE FAMILY PROTEIN"/>
    <property type="match status" value="1"/>
</dbReference>
<dbReference type="Gene3D" id="3.90.1300.10">
    <property type="entry name" value="Amidase signature (AS) domain"/>
    <property type="match status" value="1"/>
</dbReference>
<dbReference type="PROSITE" id="PS51318">
    <property type="entry name" value="TAT"/>
    <property type="match status" value="1"/>
</dbReference>
<feature type="domain" description="Amidase" evidence="3">
    <location>
        <begin position="177"/>
        <end position="587"/>
    </location>
</feature>
<dbReference type="EMBL" id="JBJYXY010000001">
    <property type="protein sequence ID" value="MFN2977045.1"/>
    <property type="molecule type" value="Genomic_DNA"/>
</dbReference>
<dbReference type="Pfam" id="PF01425">
    <property type="entry name" value="Amidase"/>
    <property type="match status" value="1"/>
</dbReference>
<dbReference type="InterPro" id="IPR000120">
    <property type="entry name" value="Amidase"/>
</dbReference>
<organism evidence="4 5">
    <name type="scientific">Terriglobus aquaticus</name>
    <dbReference type="NCBI Taxonomy" id="940139"/>
    <lineage>
        <taxon>Bacteria</taxon>
        <taxon>Pseudomonadati</taxon>
        <taxon>Acidobacteriota</taxon>
        <taxon>Terriglobia</taxon>
        <taxon>Terriglobales</taxon>
        <taxon>Acidobacteriaceae</taxon>
        <taxon>Terriglobus</taxon>
    </lineage>
</organism>
<feature type="region of interest" description="Disordered" evidence="1">
    <location>
        <begin position="24"/>
        <end position="52"/>
    </location>
</feature>
<keyword evidence="5" id="KW-1185">Reference proteome</keyword>
<feature type="compositionally biased region" description="Low complexity" evidence="1">
    <location>
        <begin position="30"/>
        <end position="41"/>
    </location>
</feature>
<evidence type="ECO:0000313" key="5">
    <source>
        <dbReference type="Proteomes" id="UP001634747"/>
    </source>
</evidence>
<sequence length="612" mass="65374">MSSSRRQFLVSSTLASLSAAALGQTPQGVPAPQTQTPGATPVLGAAPPTGPEVTPQDFAGAEKLMQVQMSPAERAEAAGNWRTSMAGVIERRIGPRKVPLGETDVPATIWSPASMRIEGGARSASQASASVATDASLKFVSQGDVPAPPASDAELAFSRVLDLSRWIRERKLTSERLTRVYLARLKQHDPQLKCVITLCEEHALQQARAADAEIAAGNYRGPLHGIPYGAKDLLDTAGIATTWGADPFRDRVPKTDAAAIRLLNEAGAVLVAKLSLGALALNDVWFGGQTKNPWVLEEGASGSSAGPASAVAAGLVAFAIGSETQGSIISPSMRCGVTGLRPTFGRVPRTGAMTLSWTCDKLGPMARSVEDTVLVLAALSAYDAGDVASVSAPLNYDGADSVKKLRVGYFPKWMNEAPATDVDRKALALLKQAGVRAVEVSLPDWPYDSLNVILFAESAAAFEEITLDHRVDQLRMQTPEAWPNTFRQSRFLSAVDLVQADRLRRKVAIEMRRLMHEVDLLLVPSLRDEMMVISNFTGHPSLTVPVGFVEISETRSDWLPESVPVVKLSPPRRVPYGVTLIGRLFEEGPMARVGQTLEAAAKVRDAHPAGFA</sequence>
<protein>
    <submittedName>
        <fullName evidence="4">Amidase</fullName>
    </submittedName>
</protein>
<comment type="caution">
    <text evidence="4">The sequence shown here is derived from an EMBL/GenBank/DDBJ whole genome shotgun (WGS) entry which is preliminary data.</text>
</comment>
<evidence type="ECO:0000313" key="4">
    <source>
        <dbReference type="EMBL" id="MFN2977045.1"/>
    </source>
</evidence>
<evidence type="ECO:0000256" key="2">
    <source>
        <dbReference type="SAM" id="SignalP"/>
    </source>
</evidence>
<reference evidence="4 5" key="1">
    <citation type="submission" date="2024-12" db="EMBL/GenBank/DDBJ databases">
        <authorList>
            <person name="Lee Y."/>
        </authorList>
    </citation>
    <scope>NUCLEOTIDE SEQUENCE [LARGE SCALE GENOMIC DNA]</scope>
    <source>
        <strain evidence="4 5">03SUJ4</strain>
    </source>
</reference>
<evidence type="ECO:0000256" key="1">
    <source>
        <dbReference type="SAM" id="MobiDB-lite"/>
    </source>
</evidence>